<gene>
    <name evidence="1" type="ORF">K504DRAFT_260610</name>
</gene>
<dbReference type="EMBL" id="MU005769">
    <property type="protein sequence ID" value="KAF2710388.1"/>
    <property type="molecule type" value="Genomic_DNA"/>
</dbReference>
<sequence>MKLRLMLGVGAPSNLNRSFSTIYLVKLPSMHSNGRTHKMVNLGMKSFMLGALVHCAYFSDPECDQACPYTRVNVRTEILSTIPCTHPGAMDTKITDHIARKITVATYTYMIVTWGNTAITTHSRLNFDYVPTPYEYNLYRITKDIAGSVMWSVPRTTSDRLTHAKLVYPTPYIDSISDLLMDRCAANE</sequence>
<organism evidence="1 2">
    <name type="scientific">Pleomassaria siparia CBS 279.74</name>
    <dbReference type="NCBI Taxonomy" id="1314801"/>
    <lineage>
        <taxon>Eukaryota</taxon>
        <taxon>Fungi</taxon>
        <taxon>Dikarya</taxon>
        <taxon>Ascomycota</taxon>
        <taxon>Pezizomycotina</taxon>
        <taxon>Dothideomycetes</taxon>
        <taxon>Pleosporomycetidae</taxon>
        <taxon>Pleosporales</taxon>
        <taxon>Pleomassariaceae</taxon>
        <taxon>Pleomassaria</taxon>
    </lineage>
</organism>
<evidence type="ECO:0000313" key="1">
    <source>
        <dbReference type="EMBL" id="KAF2710388.1"/>
    </source>
</evidence>
<dbReference type="AlphaFoldDB" id="A0A6G1KC50"/>
<protein>
    <submittedName>
        <fullName evidence="1">Uncharacterized protein</fullName>
    </submittedName>
</protein>
<accession>A0A6G1KC50</accession>
<keyword evidence="2" id="KW-1185">Reference proteome</keyword>
<evidence type="ECO:0000313" key="2">
    <source>
        <dbReference type="Proteomes" id="UP000799428"/>
    </source>
</evidence>
<reference evidence="1" key="1">
    <citation type="journal article" date="2020" name="Stud. Mycol.">
        <title>101 Dothideomycetes genomes: a test case for predicting lifestyles and emergence of pathogens.</title>
        <authorList>
            <person name="Haridas S."/>
            <person name="Albert R."/>
            <person name="Binder M."/>
            <person name="Bloem J."/>
            <person name="Labutti K."/>
            <person name="Salamov A."/>
            <person name="Andreopoulos B."/>
            <person name="Baker S."/>
            <person name="Barry K."/>
            <person name="Bills G."/>
            <person name="Bluhm B."/>
            <person name="Cannon C."/>
            <person name="Castanera R."/>
            <person name="Culley D."/>
            <person name="Daum C."/>
            <person name="Ezra D."/>
            <person name="Gonzalez J."/>
            <person name="Henrissat B."/>
            <person name="Kuo A."/>
            <person name="Liang C."/>
            <person name="Lipzen A."/>
            <person name="Lutzoni F."/>
            <person name="Magnuson J."/>
            <person name="Mondo S."/>
            <person name="Nolan M."/>
            <person name="Ohm R."/>
            <person name="Pangilinan J."/>
            <person name="Park H.-J."/>
            <person name="Ramirez L."/>
            <person name="Alfaro M."/>
            <person name="Sun H."/>
            <person name="Tritt A."/>
            <person name="Yoshinaga Y."/>
            <person name="Zwiers L.-H."/>
            <person name="Turgeon B."/>
            <person name="Goodwin S."/>
            <person name="Spatafora J."/>
            <person name="Crous P."/>
            <person name="Grigoriev I."/>
        </authorList>
    </citation>
    <scope>NUCLEOTIDE SEQUENCE</scope>
    <source>
        <strain evidence="1">CBS 279.74</strain>
    </source>
</reference>
<proteinExistence type="predicted"/>
<name>A0A6G1KC50_9PLEO</name>
<dbReference type="Proteomes" id="UP000799428">
    <property type="component" value="Unassembled WGS sequence"/>
</dbReference>